<comment type="subcellular location">
    <subcellularLocation>
        <location evidence="1">Nucleus</location>
        <location evidence="1">Nucleolus</location>
    </subcellularLocation>
</comment>
<evidence type="ECO:0000313" key="9">
    <source>
        <dbReference type="EMBL" id="ELQ75249.1"/>
    </source>
</evidence>
<protein>
    <submittedName>
        <fullName evidence="9">Sof1-like rRNA processing protein (Contains WD40 repeats)</fullName>
    </submittedName>
</protein>
<evidence type="ECO:0000313" key="10">
    <source>
        <dbReference type="Proteomes" id="UP000011185"/>
    </source>
</evidence>
<dbReference type="InterPro" id="IPR015943">
    <property type="entry name" value="WD40/YVTN_repeat-like_dom_sf"/>
</dbReference>
<proteinExistence type="inferred from homology"/>
<gene>
    <name evidence="9" type="ORF">THOM_1812</name>
</gene>
<keyword evidence="4" id="KW-0677">Repeat</keyword>
<keyword evidence="5" id="KW-0539">Nucleus</keyword>
<keyword evidence="10" id="KW-1185">Reference proteome</keyword>
<evidence type="ECO:0000256" key="1">
    <source>
        <dbReference type="ARBA" id="ARBA00004604"/>
    </source>
</evidence>
<organism evidence="9 10">
    <name type="scientific">Trachipleistophora hominis</name>
    <name type="common">Microsporidian parasite</name>
    <dbReference type="NCBI Taxonomy" id="72359"/>
    <lineage>
        <taxon>Eukaryota</taxon>
        <taxon>Fungi</taxon>
        <taxon>Fungi incertae sedis</taxon>
        <taxon>Microsporidia</taxon>
        <taxon>Pleistophoridae</taxon>
        <taxon>Trachipleistophora</taxon>
    </lineage>
</organism>
<dbReference type="GO" id="GO:0000462">
    <property type="term" value="P:maturation of SSU-rRNA from tricistronic rRNA transcript (SSU-rRNA, 5.8S rRNA, LSU-rRNA)"/>
    <property type="evidence" value="ECO:0007669"/>
    <property type="project" value="TreeGrafter"/>
</dbReference>
<name>L7JV14_TRAHO</name>
<evidence type="ECO:0000256" key="7">
    <source>
        <dbReference type="PROSITE-ProRule" id="PRU00221"/>
    </source>
</evidence>
<dbReference type="HOGENOM" id="CLU_123075_0_0_1"/>
<dbReference type="InterPro" id="IPR051733">
    <property type="entry name" value="WD_repeat_DCAF13/WDSOF1"/>
</dbReference>
<dbReference type="VEuPathDB" id="MicrosporidiaDB:THOM_1812"/>
<dbReference type="Pfam" id="PF04158">
    <property type="entry name" value="Sof1"/>
    <property type="match status" value="1"/>
</dbReference>
<dbReference type="GO" id="GO:0032040">
    <property type="term" value="C:small-subunit processome"/>
    <property type="evidence" value="ECO:0007669"/>
    <property type="project" value="TreeGrafter"/>
</dbReference>
<evidence type="ECO:0000256" key="6">
    <source>
        <dbReference type="ARBA" id="ARBA00023274"/>
    </source>
</evidence>
<dbReference type="PANTHER" id="PTHR22851">
    <property type="entry name" value="U3 SMALL NUCLEOLAR RNA U3 SNORNA ASSOCIATED PROTEIN"/>
    <property type="match status" value="1"/>
</dbReference>
<dbReference type="Gene3D" id="2.130.10.10">
    <property type="entry name" value="YVTN repeat-like/Quinoprotein amine dehydrogenase"/>
    <property type="match status" value="1"/>
</dbReference>
<dbReference type="AlphaFoldDB" id="L7JV14"/>
<sequence length="101" mass="12115">MLAVNSVSVYKKRFILSGSEDGNVRLWRLYASEKENMSRREENALECNQMLKDKYYHVGDVRRIDKHRFLPKELKGRIRNEIEHHKAVERKKNRALTKTQE</sequence>
<feature type="repeat" description="WD" evidence="7">
    <location>
        <begin position="1"/>
        <end position="37"/>
    </location>
</feature>
<evidence type="ECO:0000256" key="2">
    <source>
        <dbReference type="ARBA" id="ARBA00005649"/>
    </source>
</evidence>
<evidence type="ECO:0000256" key="5">
    <source>
        <dbReference type="ARBA" id="ARBA00023242"/>
    </source>
</evidence>
<dbReference type="EMBL" id="JH993979">
    <property type="protein sequence ID" value="ELQ75249.1"/>
    <property type="molecule type" value="Genomic_DNA"/>
</dbReference>
<evidence type="ECO:0000259" key="8">
    <source>
        <dbReference type="Pfam" id="PF04158"/>
    </source>
</evidence>
<accession>L7JV14</accession>
<evidence type="ECO:0000256" key="4">
    <source>
        <dbReference type="ARBA" id="ARBA00022737"/>
    </source>
</evidence>
<dbReference type="InParanoid" id="L7JV14"/>
<dbReference type="InterPro" id="IPR007287">
    <property type="entry name" value="Sof1"/>
</dbReference>
<comment type="similarity">
    <text evidence="2">Belongs to the WD repeat DCAF13/WDSOF1 family.</text>
</comment>
<dbReference type="InterPro" id="IPR036322">
    <property type="entry name" value="WD40_repeat_dom_sf"/>
</dbReference>
<keyword evidence="6" id="KW-0687">Ribonucleoprotein</keyword>
<keyword evidence="3 7" id="KW-0853">WD repeat</keyword>
<reference evidence="9 10" key="1">
    <citation type="journal article" date="2012" name="PLoS Pathog.">
        <title>The genome of the obligate intracellular parasite Trachipleistophora hominis: new insights into microsporidian genome dynamics and reductive evolution.</title>
        <authorList>
            <person name="Heinz E."/>
            <person name="Williams T.A."/>
            <person name="Nakjang S."/>
            <person name="Noel C.J."/>
            <person name="Swan D.C."/>
            <person name="Goldberg A.V."/>
            <person name="Harris S.R."/>
            <person name="Weinmaier T."/>
            <person name="Markert S."/>
            <person name="Becher D."/>
            <person name="Bernhardt J."/>
            <person name="Dagan T."/>
            <person name="Hacker C."/>
            <person name="Lucocq J.M."/>
            <person name="Schweder T."/>
            <person name="Rattei T."/>
            <person name="Hall N."/>
            <person name="Hirt R.P."/>
            <person name="Embley T.M."/>
        </authorList>
    </citation>
    <scope>NUCLEOTIDE SEQUENCE [LARGE SCALE GENOMIC DNA]</scope>
</reference>
<dbReference type="SUPFAM" id="SSF50978">
    <property type="entry name" value="WD40 repeat-like"/>
    <property type="match status" value="1"/>
</dbReference>
<dbReference type="PANTHER" id="PTHR22851:SF0">
    <property type="entry name" value="DDB1- AND CUL4-ASSOCIATED FACTOR 13"/>
    <property type="match status" value="1"/>
</dbReference>
<dbReference type="Proteomes" id="UP000011185">
    <property type="component" value="Unassembled WGS sequence"/>
</dbReference>
<evidence type="ECO:0000256" key="3">
    <source>
        <dbReference type="ARBA" id="ARBA00022574"/>
    </source>
</evidence>
<dbReference type="PROSITE" id="PS50082">
    <property type="entry name" value="WD_REPEATS_2"/>
    <property type="match status" value="1"/>
</dbReference>
<dbReference type="STRING" id="72359.L7JV14"/>
<feature type="domain" description="Sof1-like protein" evidence="8">
    <location>
        <begin position="31"/>
        <end position="97"/>
    </location>
</feature>
<dbReference type="OrthoDB" id="10249065at2759"/>
<dbReference type="InterPro" id="IPR001680">
    <property type="entry name" value="WD40_rpt"/>
</dbReference>